<dbReference type="AlphaFoldDB" id="A0AA38M8L3"/>
<sequence length="88" mass="9683">MKLPLSTNLPLLNKFSSYGAGYNHSTNKKYFYVIYRRARAKMARAKMACAKVSLRQVGFAPKCLAPSGPRHVGRAKSAGPNSPIPIIF</sequence>
<feature type="region of interest" description="Disordered" evidence="1">
    <location>
        <begin position="69"/>
        <end position="88"/>
    </location>
</feature>
<protein>
    <submittedName>
        <fullName evidence="2">Uncharacterized protein</fullName>
    </submittedName>
</protein>
<dbReference type="EMBL" id="JALNTZ010000006">
    <property type="protein sequence ID" value="KAJ3647765.1"/>
    <property type="molecule type" value="Genomic_DNA"/>
</dbReference>
<name>A0AA38M8L3_9CUCU</name>
<dbReference type="Proteomes" id="UP001168821">
    <property type="component" value="Unassembled WGS sequence"/>
</dbReference>
<evidence type="ECO:0000313" key="2">
    <source>
        <dbReference type="EMBL" id="KAJ3647765.1"/>
    </source>
</evidence>
<evidence type="ECO:0000256" key="1">
    <source>
        <dbReference type="SAM" id="MobiDB-lite"/>
    </source>
</evidence>
<accession>A0AA38M8L3</accession>
<evidence type="ECO:0000313" key="3">
    <source>
        <dbReference type="Proteomes" id="UP001168821"/>
    </source>
</evidence>
<reference evidence="2" key="1">
    <citation type="journal article" date="2023" name="G3 (Bethesda)">
        <title>Whole genome assemblies of Zophobas morio and Tenebrio molitor.</title>
        <authorList>
            <person name="Kaur S."/>
            <person name="Stinson S.A."/>
            <person name="diCenzo G.C."/>
        </authorList>
    </citation>
    <scope>NUCLEOTIDE SEQUENCE</scope>
    <source>
        <strain evidence="2">QUZm001</strain>
    </source>
</reference>
<organism evidence="2 3">
    <name type="scientific">Zophobas morio</name>
    <dbReference type="NCBI Taxonomy" id="2755281"/>
    <lineage>
        <taxon>Eukaryota</taxon>
        <taxon>Metazoa</taxon>
        <taxon>Ecdysozoa</taxon>
        <taxon>Arthropoda</taxon>
        <taxon>Hexapoda</taxon>
        <taxon>Insecta</taxon>
        <taxon>Pterygota</taxon>
        <taxon>Neoptera</taxon>
        <taxon>Endopterygota</taxon>
        <taxon>Coleoptera</taxon>
        <taxon>Polyphaga</taxon>
        <taxon>Cucujiformia</taxon>
        <taxon>Tenebrionidae</taxon>
        <taxon>Zophobas</taxon>
    </lineage>
</organism>
<keyword evidence="3" id="KW-1185">Reference proteome</keyword>
<comment type="caution">
    <text evidence="2">The sequence shown here is derived from an EMBL/GenBank/DDBJ whole genome shotgun (WGS) entry which is preliminary data.</text>
</comment>
<gene>
    <name evidence="2" type="ORF">Zmor_019626</name>
</gene>
<proteinExistence type="predicted"/>